<dbReference type="InterPro" id="IPR036236">
    <property type="entry name" value="Znf_C2H2_sf"/>
</dbReference>
<organism evidence="15 16">
    <name type="scientific">Salvator merianae</name>
    <name type="common">Argentine black and white tegu</name>
    <name type="synonym">Tupinambis merianae</name>
    <dbReference type="NCBI Taxonomy" id="96440"/>
    <lineage>
        <taxon>Eukaryota</taxon>
        <taxon>Metazoa</taxon>
        <taxon>Chordata</taxon>
        <taxon>Craniata</taxon>
        <taxon>Vertebrata</taxon>
        <taxon>Euteleostomi</taxon>
        <taxon>Lepidosauria</taxon>
        <taxon>Squamata</taxon>
        <taxon>Bifurcata</taxon>
        <taxon>Unidentata</taxon>
        <taxon>Episquamata</taxon>
        <taxon>Laterata</taxon>
        <taxon>Teiioidea</taxon>
        <taxon>Teiidae</taxon>
        <taxon>Salvator</taxon>
    </lineage>
</organism>
<dbReference type="PANTHER" id="PTHR24409:SF331">
    <property type="entry name" value="ZINC FINGER PROTEIN 322A"/>
    <property type="match status" value="1"/>
</dbReference>
<dbReference type="Ensembl" id="ENSSMRT00000003444.1">
    <property type="protein sequence ID" value="ENSSMRP00000002874.1"/>
    <property type="gene ID" value="ENSSMRG00000002452.1"/>
</dbReference>
<evidence type="ECO:0000259" key="14">
    <source>
        <dbReference type="PROSITE" id="PS50157"/>
    </source>
</evidence>
<feature type="domain" description="C2H2-type" evidence="14">
    <location>
        <begin position="239"/>
        <end position="266"/>
    </location>
</feature>
<evidence type="ECO:0000256" key="3">
    <source>
        <dbReference type="ARBA" id="ARBA00006991"/>
    </source>
</evidence>
<evidence type="ECO:0000256" key="9">
    <source>
        <dbReference type="ARBA" id="ARBA00023125"/>
    </source>
</evidence>
<proteinExistence type="inferred from homology"/>
<sequence>MVFPEWNLCTVEQMIVLMLDGLILTLWSSSLAEHLKVHGGRRPHACGECGKRFARGSTLAEHQRVHTGEKPFRCHQCGARFSQSSTLAHHLRTHSGERPHACPDCGKCFGRKSTLVTHRRTHTGEKPYTCRTCGRCFGVSSDLAKHMRSHRANGDSSQSAVIEACCSAPLLAGDQNIKEIAVPSPEGSDCGESFNQSSALTVHQRQHLQEVADCSPQSRETSSDQSEATKPSHGVEEAYKCSNCSTCFSESSALKIHQRIHLGEMADLGHQGEENISICCLSLFSSTTFIYDYSKLIICPFLLI</sequence>
<evidence type="ECO:0000313" key="15">
    <source>
        <dbReference type="Ensembl" id="ENSSMRP00000002874.1"/>
    </source>
</evidence>
<feature type="compositionally biased region" description="Polar residues" evidence="13">
    <location>
        <begin position="215"/>
        <end position="229"/>
    </location>
</feature>
<feature type="domain" description="C2H2-type" evidence="14">
    <location>
        <begin position="188"/>
        <end position="212"/>
    </location>
</feature>
<protein>
    <recommendedName>
        <fullName evidence="14">C2H2-type domain-containing protein</fullName>
    </recommendedName>
</protein>
<evidence type="ECO:0000256" key="5">
    <source>
        <dbReference type="ARBA" id="ARBA00022737"/>
    </source>
</evidence>
<keyword evidence="16" id="KW-1185">Reference proteome</keyword>
<dbReference type="Gene3D" id="3.30.160.60">
    <property type="entry name" value="Classic Zinc Finger"/>
    <property type="match status" value="6"/>
</dbReference>
<accession>A0A8D0AZ84</accession>
<keyword evidence="11" id="KW-0539">Nucleus</keyword>
<evidence type="ECO:0000256" key="8">
    <source>
        <dbReference type="ARBA" id="ARBA00023015"/>
    </source>
</evidence>
<dbReference type="GO" id="GO:0008270">
    <property type="term" value="F:zinc ion binding"/>
    <property type="evidence" value="ECO:0007669"/>
    <property type="project" value="UniProtKB-KW"/>
</dbReference>
<dbReference type="PROSITE" id="PS00028">
    <property type="entry name" value="ZINC_FINGER_C2H2_1"/>
    <property type="match status" value="5"/>
</dbReference>
<feature type="domain" description="C2H2-type" evidence="14">
    <location>
        <begin position="72"/>
        <end position="99"/>
    </location>
</feature>
<keyword evidence="4" id="KW-0479">Metal-binding</keyword>
<evidence type="ECO:0000256" key="4">
    <source>
        <dbReference type="ARBA" id="ARBA00022723"/>
    </source>
</evidence>
<evidence type="ECO:0000256" key="11">
    <source>
        <dbReference type="ARBA" id="ARBA00023242"/>
    </source>
</evidence>
<evidence type="ECO:0000256" key="7">
    <source>
        <dbReference type="ARBA" id="ARBA00022833"/>
    </source>
</evidence>
<evidence type="ECO:0000256" key="2">
    <source>
        <dbReference type="ARBA" id="ARBA00004123"/>
    </source>
</evidence>
<feature type="domain" description="C2H2-type" evidence="14">
    <location>
        <begin position="128"/>
        <end position="155"/>
    </location>
</feature>
<keyword evidence="8" id="KW-0805">Transcription regulation</keyword>
<dbReference type="FunFam" id="3.30.160.60:FF:000056">
    <property type="entry name" value="Zinc finger and SCAN domain-containing 20"/>
    <property type="match status" value="1"/>
</dbReference>
<evidence type="ECO:0000256" key="10">
    <source>
        <dbReference type="ARBA" id="ARBA00023163"/>
    </source>
</evidence>
<dbReference type="FunFam" id="3.30.160.60:FF:000097">
    <property type="entry name" value="Zinc finger protein"/>
    <property type="match status" value="1"/>
</dbReference>
<comment type="subcellular location">
    <subcellularLocation>
        <location evidence="2">Nucleus</location>
    </subcellularLocation>
</comment>
<dbReference type="PANTHER" id="PTHR24409">
    <property type="entry name" value="ZINC FINGER PROTEIN 142"/>
    <property type="match status" value="1"/>
</dbReference>
<evidence type="ECO:0000256" key="12">
    <source>
        <dbReference type="PROSITE-ProRule" id="PRU00042"/>
    </source>
</evidence>
<feature type="domain" description="C2H2-type" evidence="14">
    <location>
        <begin position="100"/>
        <end position="127"/>
    </location>
</feature>
<keyword evidence="5" id="KW-0677">Repeat</keyword>
<reference evidence="15" key="2">
    <citation type="submission" date="2025-09" db="UniProtKB">
        <authorList>
            <consortium name="Ensembl"/>
        </authorList>
    </citation>
    <scope>IDENTIFICATION</scope>
</reference>
<dbReference type="FunFam" id="3.30.160.60:FF:002343">
    <property type="entry name" value="Zinc finger protein 33A"/>
    <property type="match status" value="1"/>
</dbReference>
<evidence type="ECO:0000256" key="6">
    <source>
        <dbReference type="ARBA" id="ARBA00022771"/>
    </source>
</evidence>
<dbReference type="OMA" id="LENDNCF"/>
<dbReference type="Pfam" id="PF00096">
    <property type="entry name" value="zf-C2H2"/>
    <property type="match status" value="6"/>
</dbReference>
<comment type="function">
    <text evidence="1">May be involved in transcriptional regulation.</text>
</comment>
<dbReference type="Proteomes" id="UP000694421">
    <property type="component" value="Unplaced"/>
</dbReference>
<reference evidence="15" key="1">
    <citation type="submission" date="2025-08" db="UniProtKB">
        <authorList>
            <consortium name="Ensembl"/>
        </authorList>
    </citation>
    <scope>IDENTIFICATION</scope>
</reference>
<dbReference type="InterPro" id="IPR013087">
    <property type="entry name" value="Znf_C2H2_type"/>
</dbReference>
<dbReference type="GO" id="GO:0000981">
    <property type="term" value="F:DNA-binding transcription factor activity, RNA polymerase II-specific"/>
    <property type="evidence" value="ECO:0007669"/>
    <property type="project" value="TreeGrafter"/>
</dbReference>
<comment type="similarity">
    <text evidence="3">Belongs to the krueppel C2H2-type zinc-finger protein family.</text>
</comment>
<dbReference type="PROSITE" id="PS50157">
    <property type="entry name" value="ZINC_FINGER_C2H2_2"/>
    <property type="match status" value="6"/>
</dbReference>
<evidence type="ECO:0000256" key="1">
    <source>
        <dbReference type="ARBA" id="ARBA00003767"/>
    </source>
</evidence>
<feature type="domain" description="C2H2-type" evidence="14">
    <location>
        <begin position="44"/>
        <end position="71"/>
    </location>
</feature>
<evidence type="ECO:0000313" key="16">
    <source>
        <dbReference type="Proteomes" id="UP000694421"/>
    </source>
</evidence>
<keyword evidence="7" id="KW-0862">Zinc</keyword>
<keyword evidence="6 12" id="KW-0863">Zinc-finger</keyword>
<dbReference type="SMART" id="SM00355">
    <property type="entry name" value="ZnF_C2H2"/>
    <property type="match status" value="6"/>
</dbReference>
<dbReference type="GeneTree" id="ENSGT01150000286939"/>
<dbReference type="GO" id="GO:0000977">
    <property type="term" value="F:RNA polymerase II transcription regulatory region sequence-specific DNA binding"/>
    <property type="evidence" value="ECO:0007669"/>
    <property type="project" value="TreeGrafter"/>
</dbReference>
<dbReference type="FunFam" id="3.30.160.60:FF:001442">
    <property type="entry name" value="zinc finger protein 696"/>
    <property type="match status" value="1"/>
</dbReference>
<name>A0A8D0AZ84_SALMN</name>
<dbReference type="GO" id="GO:0005634">
    <property type="term" value="C:nucleus"/>
    <property type="evidence" value="ECO:0007669"/>
    <property type="project" value="UniProtKB-SubCell"/>
</dbReference>
<dbReference type="FunFam" id="3.30.160.60:FF:000180">
    <property type="entry name" value="Zinc finger protein 689"/>
    <property type="match status" value="1"/>
</dbReference>
<keyword evidence="9" id="KW-0238">DNA-binding</keyword>
<evidence type="ECO:0000256" key="13">
    <source>
        <dbReference type="SAM" id="MobiDB-lite"/>
    </source>
</evidence>
<dbReference type="AlphaFoldDB" id="A0A8D0AZ84"/>
<keyword evidence="10" id="KW-0804">Transcription</keyword>
<feature type="region of interest" description="Disordered" evidence="13">
    <location>
        <begin position="211"/>
        <end position="232"/>
    </location>
</feature>
<dbReference type="SUPFAM" id="SSF57667">
    <property type="entry name" value="beta-beta-alpha zinc fingers"/>
    <property type="match status" value="3"/>
</dbReference>